<dbReference type="InterPro" id="IPR013767">
    <property type="entry name" value="PAS_fold"/>
</dbReference>
<proteinExistence type="predicted"/>
<dbReference type="PANTHER" id="PTHR44757">
    <property type="entry name" value="DIGUANYLATE CYCLASE DGCP"/>
    <property type="match status" value="1"/>
</dbReference>
<dbReference type="PROSITE" id="PS50112">
    <property type="entry name" value="PAS"/>
    <property type="match status" value="1"/>
</dbReference>
<dbReference type="GO" id="GO:0006355">
    <property type="term" value="P:regulation of DNA-templated transcription"/>
    <property type="evidence" value="ECO:0007669"/>
    <property type="project" value="InterPro"/>
</dbReference>
<feature type="coiled-coil region" evidence="1">
    <location>
        <begin position="280"/>
        <end position="328"/>
    </location>
</feature>
<keyword evidence="3" id="KW-1133">Transmembrane helix</keyword>
<feature type="domain" description="PAS" evidence="4">
    <location>
        <begin position="332"/>
        <end position="405"/>
    </location>
</feature>
<evidence type="ECO:0000313" key="5">
    <source>
        <dbReference type="EMBL" id="MBM3226143.1"/>
    </source>
</evidence>
<name>A0A937W3A3_UNCTE</name>
<evidence type="ECO:0000256" key="2">
    <source>
        <dbReference type="SAM" id="MobiDB-lite"/>
    </source>
</evidence>
<feature type="compositionally biased region" description="Basic and acidic residues" evidence="2">
    <location>
        <begin position="449"/>
        <end position="464"/>
    </location>
</feature>
<evidence type="ECO:0000256" key="1">
    <source>
        <dbReference type="SAM" id="Coils"/>
    </source>
</evidence>
<evidence type="ECO:0000256" key="3">
    <source>
        <dbReference type="SAM" id="Phobius"/>
    </source>
</evidence>
<dbReference type="AlphaFoldDB" id="A0A937W3A3"/>
<organism evidence="5 6">
    <name type="scientific">Tectimicrobiota bacterium</name>
    <dbReference type="NCBI Taxonomy" id="2528274"/>
    <lineage>
        <taxon>Bacteria</taxon>
        <taxon>Pseudomonadati</taxon>
        <taxon>Nitrospinota/Tectimicrobiota group</taxon>
        <taxon>Candidatus Tectimicrobiota</taxon>
    </lineage>
</organism>
<feature type="transmembrane region" description="Helical" evidence="3">
    <location>
        <begin position="138"/>
        <end position="157"/>
    </location>
</feature>
<dbReference type="InterPro" id="IPR035965">
    <property type="entry name" value="PAS-like_dom_sf"/>
</dbReference>
<dbReference type="InterPro" id="IPR052155">
    <property type="entry name" value="Biofilm_reg_signaling"/>
</dbReference>
<feature type="transmembrane region" description="Helical" evidence="3">
    <location>
        <begin position="73"/>
        <end position="96"/>
    </location>
</feature>
<keyword evidence="1" id="KW-0175">Coiled coil</keyword>
<sequence length="464" mass="52184">MLLEKITTTVGFAVVALFLNFTFVFLERPKDIPYGLIMAMIAAAAALNMTTNVYVAGFVRYHWGVSLQTGPLFIPMVLCVLVMPMLFALYLLYARLRCVTDPNTKKQLWLLIQGVGLFFVANVVCDFILPHLFHLKDLVRLGIPAGVLEAGFIFLAVRKYNFLSIRFEEISNALFRNLQDAIVLIDKDGRLVQINDSAKALMDFDQDNLRTVHLQQVFEHYDVHMQYKNHETVAHTRRGTRIVSLSQADVKQYKVEVGKILIVRDITESKEAQAALYAHQEQLEHLAGELAETNASLERKVLDRTMSLQQSNEQLQREMGERTRIEAALAAEKERLTVTLRSIADGVISTDTRGTTVLLNQVAEALTGWEQSQALGQPLDAIFDVLDEKTLQPCRHLVEEVLQSEAGGQQVRHMLLRTRGWERAHYCCAWSTHPGAGRAGAGDGLGLSGHDRHAENRRGAHEDR</sequence>
<dbReference type="Pfam" id="PF13188">
    <property type="entry name" value="PAS_8"/>
    <property type="match status" value="1"/>
</dbReference>
<gene>
    <name evidence="5" type="ORF">FJZ47_20435</name>
</gene>
<feature type="transmembrane region" description="Helical" evidence="3">
    <location>
        <begin position="6"/>
        <end position="26"/>
    </location>
</feature>
<keyword evidence="3" id="KW-0472">Membrane</keyword>
<dbReference type="CDD" id="cd00130">
    <property type="entry name" value="PAS"/>
    <property type="match status" value="2"/>
</dbReference>
<evidence type="ECO:0000313" key="6">
    <source>
        <dbReference type="Proteomes" id="UP000712673"/>
    </source>
</evidence>
<comment type="caution">
    <text evidence="5">The sequence shown here is derived from an EMBL/GenBank/DDBJ whole genome shotgun (WGS) entry which is preliminary data.</text>
</comment>
<evidence type="ECO:0000259" key="4">
    <source>
        <dbReference type="PROSITE" id="PS50112"/>
    </source>
</evidence>
<dbReference type="InterPro" id="IPR000014">
    <property type="entry name" value="PAS"/>
</dbReference>
<dbReference type="Proteomes" id="UP000712673">
    <property type="component" value="Unassembled WGS sequence"/>
</dbReference>
<reference evidence="5" key="1">
    <citation type="submission" date="2019-03" db="EMBL/GenBank/DDBJ databases">
        <title>Lake Tanganyika Metagenome-Assembled Genomes (MAGs).</title>
        <authorList>
            <person name="Tran P."/>
        </authorList>
    </citation>
    <scope>NUCLEOTIDE SEQUENCE</scope>
    <source>
        <strain evidence="5">K_DeepCast_65m_m2_066</strain>
    </source>
</reference>
<dbReference type="EMBL" id="VGLS01000804">
    <property type="protein sequence ID" value="MBM3226143.1"/>
    <property type="molecule type" value="Genomic_DNA"/>
</dbReference>
<dbReference type="NCBIfam" id="TIGR00229">
    <property type="entry name" value="sensory_box"/>
    <property type="match status" value="2"/>
</dbReference>
<dbReference type="Gene3D" id="3.30.450.20">
    <property type="entry name" value="PAS domain"/>
    <property type="match status" value="2"/>
</dbReference>
<keyword evidence="3" id="KW-0812">Transmembrane</keyword>
<accession>A0A937W3A3</accession>
<dbReference type="SMART" id="SM00091">
    <property type="entry name" value="PAS"/>
    <property type="match status" value="2"/>
</dbReference>
<dbReference type="SUPFAM" id="SSF55785">
    <property type="entry name" value="PYP-like sensor domain (PAS domain)"/>
    <property type="match status" value="2"/>
</dbReference>
<protein>
    <submittedName>
        <fullName evidence="5">PAS domain S-box protein</fullName>
    </submittedName>
</protein>
<dbReference type="Pfam" id="PF00989">
    <property type="entry name" value="PAS"/>
    <property type="match status" value="1"/>
</dbReference>
<dbReference type="PANTHER" id="PTHR44757:SF4">
    <property type="entry name" value="DIGUANYLATE CYCLASE DGCE-RELATED"/>
    <property type="match status" value="1"/>
</dbReference>
<feature type="transmembrane region" description="Helical" evidence="3">
    <location>
        <begin position="38"/>
        <end position="61"/>
    </location>
</feature>
<feature type="region of interest" description="Disordered" evidence="2">
    <location>
        <begin position="441"/>
        <end position="464"/>
    </location>
</feature>
<feature type="transmembrane region" description="Helical" evidence="3">
    <location>
        <begin position="108"/>
        <end position="132"/>
    </location>
</feature>